<sequence length="243" mass="27595">MQVGKHAGKLTSMMRPQRCVGISSPGLGHLDAGRACSPRDQPVLRDRAAPLAPWRHSRALAQRHREGCPASPAVREMPMRTTVRCHFTPGRTAMITKLTNHKCSQGCGEKGTPVHCWWDCRRAQPLWETGGSFLRKLKMELPFHPAVPLLGMYPKNPEKNLCTPMFIAAQFTIAKCWKQPRCPSVNEWIKKLWHIYTMEYCSAERKELLPYSTAWMDLESIMLSETSQALKDKYHMISPLIGT</sequence>
<dbReference type="Proteomes" id="UP000664940">
    <property type="component" value="Unassembled WGS sequence"/>
</dbReference>
<proteinExistence type="predicted"/>
<name>A0A833ZL31_9CHIR</name>
<organism evidence="1 2">
    <name type="scientific">Phyllostomus discolor</name>
    <name type="common">pale spear-nosed bat</name>
    <dbReference type="NCBI Taxonomy" id="89673"/>
    <lineage>
        <taxon>Eukaryota</taxon>
        <taxon>Metazoa</taxon>
        <taxon>Chordata</taxon>
        <taxon>Craniata</taxon>
        <taxon>Vertebrata</taxon>
        <taxon>Euteleostomi</taxon>
        <taxon>Mammalia</taxon>
        <taxon>Eutheria</taxon>
        <taxon>Laurasiatheria</taxon>
        <taxon>Chiroptera</taxon>
        <taxon>Yangochiroptera</taxon>
        <taxon>Phyllostomidae</taxon>
        <taxon>Phyllostominae</taxon>
        <taxon>Phyllostomus</taxon>
    </lineage>
</organism>
<protein>
    <recommendedName>
        <fullName evidence="3">DUF1725 domain-containing protein</fullName>
    </recommendedName>
</protein>
<dbReference type="AlphaFoldDB" id="A0A833ZL31"/>
<evidence type="ECO:0000313" key="1">
    <source>
        <dbReference type="EMBL" id="KAF6094663.1"/>
    </source>
</evidence>
<reference evidence="1 2" key="1">
    <citation type="journal article" date="2020" name="Nature">
        <title>Six reference-quality genomes reveal evolution of bat adaptations.</title>
        <authorList>
            <person name="Jebb D."/>
            <person name="Huang Z."/>
            <person name="Pippel M."/>
            <person name="Hughes G.M."/>
            <person name="Lavrichenko K."/>
            <person name="Devanna P."/>
            <person name="Winkler S."/>
            <person name="Jermiin L.S."/>
            <person name="Skirmuntt E.C."/>
            <person name="Katzourakis A."/>
            <person name="Burkitt-Gray L."/>
            <person name="Ray D.A."/>
            <person name="Sullivan K.A.M."/>
            <person name="Roscito J.G."/>
            <person name="Kirilenko B.M."/>
            <person name="Davalos L.M."/>
            <person name="Corthals A.P."/>
            <person name="Power M.L."/>
            <person name="Jones G."/>
            <person name="Ransome R.D."/>
            <person name="Dechmann D.K.N."/>
            <person name="Locatelli A.G."/>
            <person name="Puechmaille S.J."/>
            <person name="Fedrigo O."/>
            <person name="Jarvis E.D."/>
            <person name="Hiller M."/>
            <person name="Vernes S.C."/>
            <person name="Myers E.W."/>
            <person name="Teeling E.C."/>
        </authorList>
    </citation>
    <scope>NUCLEOTIDE SEQUENCE [LARGE SCALE GENOMIC DNA]</scope>
    <source>
        <strain evidence="1">Bat1K_MPI-CBG_1</strain>
    </source>
</reference>
<gene>
    <name evidence="1" type="ORF">HJG60_011773</name>
</gene>
<evidence type="ECO:0008006" key="3">
    <source>
        <dbReference type="Google" id="ProtNLM"/>
    </source>
</evidence>
<dbReference type="EMBL" id="JABVXQ010000008">
    <property type="protein sequence ID" value="KAF6094663.1"/>
    <property type="molecule type" value="Genomic_DNA"/>
</dbReference>
<comment type="caution">
    <text evidence="1">The sequence shown here is derived from an EMBL/GenBank/DDBJ whole genome shotgun (WGS) entry which is preliminary data.</text>
</comment>
<accession>A0A833ZL31</accession>
<evidence type="ECO:0000313" key="2">
    <source>
        <dbReference type="Proteomes" id="UP000664940"/>
    </source>
</evidence>